<gene>
    <name evidence="8" type="primary">ihfA</name>
    <name evidence="8" type="synonym">himA</name>
    <name evidence="11" type="ORF">DFP88_103361</name>
</gene>
<evidence type="ECO:0000256" key="1">
    <source>
        <dbReference type="ARBA" id="ARBA00010529"/>
    </source>
</evidence>
<keyword evidence="12" id="KW-1185">Reference proteome</keyword>
<name>A0A318T6I9_9RHOB</name>
<dbReference type="GO" id="GO:0030527">
    <property type="term" value="F:structural constituent of chromatin"/>
    <property type="evidence" value="ECO:0007669"/>
    <property type="project" value="InterPro"/>
</dbReference>
<evidence type="ECO:0000256" key="2">
    <source>
        <dbReference type="ARBA" id="ARBA00018329"/>
    </source>
</evidence>
<dbReference type="PANTHER" id="PTHR33175:SF2">
    <property type="entry name" value="INTEGRATION HOST FACTOR SUBUNIT ALPHA"/>
    <property type="match status" value="1"/>
</dbReference>
<dbReference type="InterPro" id="IPR005684">
    <property type="entry name" value="IHF_alpha"/>
</dbReference>
<dbReference type="RefSeq" id="WP_110814539.1">
    <property type="nucleotide sequence ID" value="NZ_QJTE01000003.1"/>
</dbReference>
<dbReference type="OrthoDB" id="9797747at2"/>
<proteinExistence type="inferred from homology"/>
<dbReference type="EMBL" id="QJTE01000003">
    <property type="protein sequence ID" value="PYE83998.1"/>
    <property type="molecule type" value="Genomic_DNA"/>
</dbReference>
<comment type="caution">
    <text evidence="11">The sequence shown here is derived from an EMBL/GenBank/DDBJ whole genome shotgun (WGS) entry which is preliminary data.</text>
</comment>
<dbReference type="InterPro" id="IPR020816">
    <property type="entry name" value="Histone-like_DNA-bd_CS"/>
</dbReference>
<dbReference type="Pfam" id="PF00216">
    <property type="entry name" value="Bac_DNA_binding"/>
    <property type="match status" value="1"/>
</dbReference>
<protein>
    <recommendedName>
        <fullName evidence="2 8">Integration host factor subunit alpha</fullName>
        <shortName evidence="8">IHF-alpha</shortName>
    </recommendedName>
</protein>
<sequence length="101" mass="11006">MSENTLTRLDLAEAVHDEVGLSRNDSAALVESVLGHISDALVRGETVKISSFGTFSVRDKAARIGRNPKTGEEVPIHPRRVLTFRSSHLMKNRVAAGNRKG</sequence>
<keyword evidence="3 8" id="KW-0810">Translation regulation</keyword>
<dbReference type="GO" id="GO:0006417">
    <property type="term" value="P:regulation of translation"/>
    <property type="evidence" value="ECO:0007669"/>
    <property type="project" value="UniProtKB-UniRule"/>
</dbReference>
<dbReference type="InterPro" id="IPR000119">
    <property type="entry name" value="Hist_DNA-bd"/>
</dbReference>
<dbReference type="SMART" id="SM00411">
    <property type="entry name" value="BHL"/>
    <property type="match status" value="1"/>
</dbReference>
<keyword evidence="7 8" id="KW-0233">DNA recombination</keyword>
<dbReference type="GO" id="GO:0009893">
    <property type="term" value="P:positive regulation of metabolic process"/>
    <property type="evidence" value="ECO:0007669"/>
    <property type="project" value="UniProtKB-ARBA"/>
</dbReference>
<dbReference type="InterPro" id="IPR010992">
    <property type="entry name" value="IHF-like_DNA-bd_dom_sf"/>
</dbReference>
<dbReference type="AlphaFoldDB" id="A0A318T6I9"/>
<comment type="subunit">
    <text evidence="8 10">Heterodimer of an alpha and a beta chain.</text>
</comment>
<evidence type="ECO:0000256" key="9">
    <source>
        <dbReference type="RuleBase" id="RU003939"/>
    </source>
</evidence>
<dbReference type="PANTHER" id="PTHR33175">
    <property type="entry name" value="DNA-BINDING PROTEIN HU"/>
    <property type="match status" value="1"/>
</dbReference>
<dbReference type="GO" id="GO:0005829">
    <property type="term" value="C:cytosol"/>
    <property type="evidence" value="ECO:0007669"/>
    <property type="project" value="TreeGrafter"/>
</dbReference>
<evidence type="ECO:0000256" key="7">
    <source>
        <dbReference type="ARBA" id="ARBA00023172"/>
    </source>
</evidence>
<dbReference type="CDD" id="cd13835">
    <property type="entry name" value="IHF_A"/>
    <property type="match status" value="1"/>
</dbReference>
<evidence type="ECO:0000256" key="8">
    <source>
        <dbReference type="HAMAP-Rule" id="MF_00380"/>
    </source>
</evidence>
<dbReference type="PRINTS" id="PR01727">
    <property type="entry name" value="DNABINDINGHU"/>
</dbReference>
<evidence type="ECO:0000256" key="3">
    <source>
        <dbReference type="ARBA" id="ARBA00022845"/>
    </source>
</evidence>
<dbReference type="GO" id="GO:0006310">
    <property type="term" value="P:DNA recombination"/>
    <property type="evidence" value="ECO:0007669"/>
    <property type="project" value="UniProtKB-UniRule"/>
</dbReference>
<evidence type="ECO:0000256" key="4">
    <source>
        <dbReference type="ARBA" id="ARBA00023015"/>
    </source>
</evidence>
<keyword evidence="4 8" id="KW-0805">Transcription regulation</keyword>
<dbReference type="HAMAP" id="MF_00380">
    <property type="entry name" value="IHF_alpha"/>
    <property type="match status" value="1"/>
</dbReference>
<dbReference type="Gene3D" id="4.10.520.10">
    <property type="entry name" value="IHF-like DNA-binding proteins"/>
    <property type="match status" value="1"/>
</dbReference>
<keyword evidence="6 8" id="KW-0804">Transcription</keyword>
<evidence type="ECO:0000256" key="5">
    <source>
        <dbReference type="ARBA" id="ARBA00023125"/>
    </source>
</evidence>
<dbReference type="PROSITE" id="PS00045">
    <property type="entry name" value="HISTONE_LIKE"/>
    <property type="match status" value="1"/>
</dbReference>
<accession>A0A318T6I9</accession>
<organism evidence="11 12">
    <name type="scientific">Pseudoroseicyclus aestuarii</name>
    <dbReference type="NCBI Taxonomy" id="1795041"/>
    <lineage>
        <taxon>Bacteria</taxon>
        <taxon>Pseudomonadati</taxon>
        <taxon>Pseudomonadota</taxon>
        <taxon>Alphaproteobacteria</taxon>
        <taxon>Rhodobacterales</taxon>
        <taxon>Paracoccaceae</taxon>
        <taxon>Pseudoroseicyclus</taxon>
    </lineage>
</organism>
<dbReference type="GO" id="GO:0006355">
    <property type="term" value="P:regulation of DNA-templated transcription"/>
    <property type="evidence" value="ECO:0007669"/>
    <property type="project" value="UniProtKB-UniRule"/>
</dbReference>
<dbReference type="NCBIfam" id="NF001401">
    <property type="entry name" value="PRK00285.1"/>
    <property type="match status" value="1"/>
</dbReference>
<dbReference type="SUPFAM" id="SSF47729">
    <property type="entry name" value="IHF-like DNA-binding proteins"/>
    <property type="match status" value="1"/>
</dbReference>
<comment type="similarity">
    <text evidence="1 8 9">Belongs to the bacterial histone-like protein family.</text>
</comment>
<evidence type="ECO:0000313" key="11">
    <source>
        <dbReference type="EMBL" id="PYE83998.1"/>
    </source>
</evidence>
<dbReference type="NCBIfam" id="TIGR00987">
    <property type="entry name" value="himA"/>
    <property type="match status" value="1"/>
</dbReference>
<evidence type="ECO:0000256" key="10">
    <source>
        <dbReference type="RuleBase" id="RU004485"/>
    </source>
</evidence>
<evidence type="ECO:0000313" key="12">
    <source>
        <dbReference type="Proteomes" id="UP000248311"/>
    </source>
</evidence>
<reference evidence="11 12" key="1">
    <citation type="submission" date="2018-06" db="EMBL/GenBank/DDBJ databases">
        <title>Genomic Encyclopedia of Type Strains, Phase III (KMG-III): the genomes of soil and plant-associated and newly described type strains.</title>
        <authorList>
            <person name="Whitman W."/>
        </authorList>
    </citation>
    <scope>NUCLEOTIDE SEQUENCE [LARGE SCALE GENOMIC DNA]</scope>
    <source>
        <strain evidence="11 12">CECT 9025</strain>
    </source>
</reference>
<keyword evidence="5 8" id="KW-0238">DNA-binding</keyword>
<dbReference type="Proteomes" id="UP000248311">
    <property type="component" value="Unassembled WGS sequence"/>
</dbReference>
<dbReference type="GO" id="GO:0003677">
    <property type="term" value="F:DNA binding"/>
    <property type="evidence" value="ECO:0007669"/>
    <property type="project" value="UniProtKB-UniRule"/>
</dbReference>
<comment type="function">
    <text evidence="8 10">This protein is one of the two subunits of integration host factor, a specific DNA-binding protein that functions in genetic recombination as well as in transcriptional and translational control.</text>
</comment>
<evidence type="ECO:0000256" key="6">
    <source>
        <dbReference type="ARBA" id="ARBA00023163"/>
    </source>
</evidence>